<dbReference type="Proteomes" id="UP001150942">
    <property type="component" value="Unassembled WGS sequence"/>
</dbReference>
<keyword evidence="3" id="KW-1185">Reference proteome</keyword>
<comment type="caution">
    <text evidence="2">The sequence shown here is derived from an EMBL/GenBank/DDBJ whole genome shotgun (WGS) entry which is preliminary data.</text>
</comment>
<dbReference type="AlphaFoldDB" id="A0A9W9T9R0"/>
<gene>
    <name evidence="2" type="ORF">N7449_001941</name>
</gene>
<proteinExistence type="predicted"/>
<dbReference type="EMBL" id="JAPQKQ010000001">
    <property type="protein sequence ID" value="KAJ5214772.1"/>
    <property type="molecule type" value="Genomic_DNA"/>
</dbReference>
<evidence type="ECO:0000256" key="1">
    <source>
        <dbReference type="SAM" id="Phobius"/>
    </source>
</evidence>
<feature type="transmembrane region" description="Helical" evidence="1">
    <location>
        <begin position="29"/>
        <end position="52"/>
    </location>
</feature>
<reference evidence="2" key="1">
    <citation type="submission" date="2022-11" db="EMBL/GenBank/DDBJ databases">
        <authorList>
            <person name="Petersen C."/>
        </authorList>
    </citation>
    <scope>NUCLEOTIDE SEQUENCE</scope>
    <source>
        <strain evidence="2">IBT 20477</strain>
    </source>
</reference>
<reference evidence="2" key="2">
    <citation type="journal article" date="2023" name="IMA Fungus">
        <title>Comparative genomic study of the Penicillium genus elucidates a diverse pangenome and 15 lateral gene transfer events.</title>
        <authorList>
            <person name="Petersen C."/>
            <person name="Sorensen T."/>
            <person name="Nielsen M.R."/>
            <person name="Sondergaard T.E."/>
            <person name="Sorensen J.L."/>
            <person name="Fitzpatrick D.A."/>
            <person name="Frisvad J.C."/>
            <person name="Nielsen K.L."/>
        </authorList>
    </citation>
    <scope>NUCLEOTIDE SEQUENCE</scope>
    <source>
        <strain evidence="2">IBT 20477</strain>
    </source>
</reference>
<name>A0A9W9T9R0_9EURO</name>
<accession>A0A9W9T9R0</accession>
<keyword evidence="1" id="KW-0472">Membrane</keyword>
<keyword evidence="1" id="KW-0812">Transmembrane</keyword>
<evidence type="ECO:0000313" key="2">
    <source>
        <dbReference type="EMBL" id="KAJ5214772.1"/>
    </source>
</evidence>
<protein>
    <submittedName>
        <fullName evidence="2">Uncharacterized protein</fullName>
    </submittedName>
</protein>
<evidence type="ECO:0000313" key="3">
    <source>
        <dbReference type="Proteomes" id="UP001150942"/>
    </source>
</evidence>
<keyword evidence="1" id="KW-1133">Transmembrane helix</keyword>
<dbReference type="OrthoDB" id="3891049at2759"/>
<organism evidence="2 3">
    <name type="scientific">Penicillium cf. viridicatum</name>
    <dbReference type="NCBI Taxonomy" id="2972119"/>
    <lineage>
        <taxon>Eukaryota</taxon>
        <taxon>Fungi</taxon>
        <taxon>Dikarya</taxon>
        <taxon>Ascomycota</taxon>
        <taxon>Pezizomycotina</taxon>
        <taxon>Eurotiomycetes</taxon>
        <taxon>Eurotiomycetidae</taxon>
        <taxon>Eurotiales</taxon>
        <taxon>Aspergillaceae</taxon>
        <taxon>Penicillium</taxon>
    </lineage>
</organism>
<sequence length="274" mass="30422">MVSIVLQVASARLVIPVTPFKITRHSFTLLYSILLFHSLLHTFLAFTSLSFLSNAPPFFSFVVALCLYTHWAVAALTSGEIANSLNELAQQGFAAKDLVLGINFTADAGPIPDIYTKIDTMVAVVLTNVNFMTNTPIITGQAEEQDVYEGYSNFVQSLLELMDALLSSAAQLKSINQTTKNKVPSEIRILQTAVDEIADEMLTPYKAYFYNLIGLFPANSSYNAQANNQKAQVDTHCFQAVWAFDRDYSNGNQAIYQARRNSSLHSRWIKRGSL</sequence>